<evidence type="ECO:0000313" key="5">
    <source>
        <dbReference type="EMBL" id="SIN62209.1"/>
    </source>
</evidence>
<organism evidence="5 6">
    <name type="scientific">Vreelandella aquamarina</name>
    <dbReference type="NCBI Taxonomy" id="77097"/>
    <lineage>
        <taxon>Bacteria</taxon>
        <taxon>Pseudomonadati</taxon>
        <taxon>Pseudomonadota</taxon>
        <taxon>Gammaproteobacteria</taxon>
        <taxon>Oceanospirillales</taxon>
        <taxon>Halomonadaceae</taxon>
        <taxon>Vreelandella</taxon>
    </lineage>
</organism>
<dbReference type="GeneID" id="97276284"/>
<evidence type="ECO:0000256" key="2">
    <source>
        <dbReference type="ARBA" id="ARBA00022722"/>
    </source>
</evidence>
<dbReference type="Pfam" id="PF08774">
    <property type="entry name" value="VRR_NUC"/>
    <property type="match status" value="1"/>
</dbReference>
<dbReference type="GO" id="GO:0003676">
    <property type="term" value="F:nucleic acid binding"/>
    <property type="evidence" value="ECO:0007669"/>
    <property type="project" value="InterPro"/>
</dbReference>
<feature type="domain" description="VRR-NUC" evidence="4">
    <location>
        <begin position="29"/>
        <end position="136"/>
    </location>
</feature>
<dbReference type="InterPro" id="IPR011856">
    <property type="entry name" value="tRNA_endonuc-like_dom_sf"/>
</dbReference>
<protein>
    <submittedName>
        <fullName evidence="5">VRR-NUC domain-containing protein</fullName>
    </submittedName>
</protein>
<dbReference type="InterPro" id="IPR014883">
    <property type="entry name" value="VRR_NUC"/>
</dbReference>
<keyword evidence="2" id="KW-0540">Nuclease</keyword>
<gene>
    <name evidence="5" type="ORF">SAMN05878438_0817</name>
</gene>
<reference evidence="5 6" key="1">
    <citation type="submission" date="2016-11" db="EMBL/GenBank/DDBJ databases">
        <authorList>
            <person name="Jaros S."/>
            <person name="Januszkiewicz K."/>
            <person name="Wedrychowicz H."/>
        </authorList>
    </citation>
    <scope>NUCLEOTIDE SEQUENCE [LARGE SCALE GENOMIC DNA]</scope>
    <source>
        <strain evidence="5 6">ACAM 239</strain>
    </source>
</reference>
<dbReference type="AlphaFoldDB" id="A0A1N6CUQ7"/>
<sequence length="171" mass="19209">MTVRGLPACKRRQRKLKADGTPRKRPVDWEGQEQAVLIRWLLGEKMRGEPVGQLYDAIYHVPNGGVRSFKTAAAMKRQGVKAGVSDLPVRQARGGWHGLYLEFKATPPRDADLSDSQFAWLEGSEYEGYCAVLARGVDEAKAVLREYASWPRTQVVGHRQVMNSGTEWRKG</sequence>
<accession>A0A1N6CUQ7</accession>
<keyword evidence="3" id="KW-0378">Hydrolase</keyword>
<evidence type="ECO:0000256" key="1">
    <source>
        <dbReference type="ARBA" id="ARBA00001946"/>
    </source>
</evidence>
<evidence type="ECO:0000259" key="4">
    <source>
        <dbReference type="Pfam" id="PF08774"/>
    </source>
</evidence>
<dbReference type="Gene3D" id="3.40.1350.10">
    <property type="match status" value="1"/>
</dbReference>
<evidence type="ECO:0000256" key="3">
    <source>
        <dbReference type="ARBA" id="ARBA00022801"/>
    </source>
</evidence>
<name>A0A1N6CUQ7_9GAMM</name>
<evidence type="ECO:0000313" key="6">
    <source>
        <dbReference type="Proteomes" id="UP000185024"/>
    </source>
</evidence>
<dbReference type="RefSeq" id="WP_074210823.1">
    <property type="nucleotide sequence ID" value="NZ_BJOI01000012.1"/>
</dbReference>
<proteinExistence type="predicted"/>
<dbReference type="Proteomes" id="UP000185024">
    <property type="component" value="Unassembled WGS sequence"/>
</dbReference>
<dbReference type="EMBL" id="FSQX01000001">
    <property type="protein sequence ID" value="SIN62209.1"/>
    <property type="molecule type" value="Genomic_DNA"/>
</dbReference>
<comment type="cofactor">
    <cofactor evidence="1">
        <name>Mg(2+)</name>
        <dbReference type="ChEBI" id="CHEBI:18420"/>
    </cofactor>
</comment>